<keyword evidence="1" id="KW-1133">Transmembrane helix</keyword>
<dbReference type="RefSeq" id="WP_115023119.1">
    <property type="nucleotide sequence ID" value="NZ_CP069533.1"/>
</dbReference>
<accession>A0A376D1K3</accession>
<keyword evidence="1" id="KW-0472">Membrane</keyword>
<dbReference type="AlphaFoldDB" id="A0A376D1K3"/>
<dbReference type="EMBL" id="UFXP01000001">
    <property type="protein sequence ID" value="STC80067.1"/>
    <property type="molecule type" value="Genomic_DNA"/>
</dbReference>
<evidence type="ECO:0000313" key="2">
    <source>
        <dbReference type="EMBL" id="STC80067.1"/>
    </source>
</evidence>
<feature type="transmembrane region" description="Helical" evidence="1">
    <location>
        <begin position="47"/>
        <end position="68"/>
    </location>
</feature>
<keyword evidence="1" id="KW-0812">Transmembrane</keyword>
<name>A0A376D1K3_9CORY</name>
<protein>
    <submittedName>
        <fullName evidence="2">Uncharacterized protein</fullName>
    </submittedName>
</protein>
<evidence type="ECO:0000313" key="3">
    <source>
        <dbReference type="Proteomes" id="UP000254287"/>
    </source>
</evidence>
<gene>
    <name evidence="2" type="ORF">NCTC10289_02020</name>
</gene>
<evidence type="ECO:0000256" key="1">
    <source>
        <dbReference type="SAM" id="Phobius"/>
    </source>
</evidence>
<feature type="transmembrane region" description="Helical" evidence="1">
    <location>
        <begin position="122"/>
        <end position="143"/>
    </location>
</feature>
<feature type="transmembrane region" description="Helical" evidence="1">
    <location>
        <begin position="98"/>
        <end position="116"/>
    </location>
</feature>
<reference evidence="2 3" key="1">
    <citation type="submission" date="2018-06" db="EMBL/GenBank/DDBJ databases">
        <authorList>
            <consortium name="Pathogen Informatics"/>
            <person name="Doyle S."/>
        </authorList>
    </citation>
    <scope>NUCLEOTIDE SEQUENCE [LARGE SCALE GENOMIC DNA]</scope>
    <source>
        <strain evidence="2 3">NCTC10289</strain>
    </source>
</reference>
<feature type="transmembrane region" description="Helical" evidence="1">
    <location>
        <begin position="20"/>
        <end position="41"/>
    </location>
</feature>
<dbReference type="Proteomes" id="UP000254287">
    <property type="component" value="Unassembled WGS sequence"/>
</dbReference>
<organism evidence="2 3">
    <name type="scientific">Corynebacterium minutissimum</name>
    <dbReference type="NCBI Taxonomy" id="38301"/>
    <lineage>
        <taxon>Bacteria</taxon>
        <taxon>Bacillati</taxon>
        <taxon>Actinomycetota</taxon>
        <taxon>Actinomycetes</taxon>
        <taxon>Mycobacteriales</taxon>
        <taxon>Corynebacteriaceae</taxon>
        <taxon>Corynebacterium</taxon>
    </lineage>
</organism>
<sequence>MPTSRFGRPKWGGTQTTLIALSLAAGLVLATVAGAAIAAFVHQEAPWLAFMVYALCLLPVTTVASWAFMVDRSTIRGATPDPENSIESHWYSQASENTLHAMLFAIGGLGIVSSIWEFSVSGPLLTIILGAFVTGTFGISYLAHKQAAS</sequence>
<proteinExistence type="predicted"/>